<dbReference type="Proteomes" id="UP000694864">
    <property type="component" value="Chromosome 4"/>
</dbReference>
<reference evidence="3" key="2">
    <citation type="submission" date="2025-08" db="UniProtKB">
        <authorList>
            <consortium name="RefSeq"/>
        </authorList>
    </citation>
    <scope>IDENTIFICATION</scope>
    <source>
        <tissue evidence="3">Leaf</tissue>
    </source>
</reference>
<dbReference type="RefSeq" id="XP_010507264.1">
    <property type="nucleotide sequence ID" value="XM_010508962.1"/>
</dbReference>
<evidence type="ECO:0000259" key="1">
    <source>
        <dbReference type="Pfam" id="PF13966"/>
    </source>
</evidence>
<sequence>MAPISALEIKQVAFRIKGDSALGVGWWTGIFFKRYWNIICQDIVAEVLSFFTNGSLPQDWNHTQICVIPKKINANAMSDMRVVHALRTNAKFNEDMVAIKTDMSKAHGFIIPGRVIRQGDPLSPFIFILCVEALNLLFTDDSLFIFRAKKEECEEVLNCLRLYGRASGQVINFKSTITFGSKASNEKKELVKSILGITEEGGIGSYLGLPECFSGSKQALLAFIGDKLKGRFHGWFAKSLPLGGKEVLLKSISMDLPVYVMSCFRLSKNLCKKLTSAMMEFWWSNCEGQRKIAWVAWKKLCTAKSEGDLGFKDLNDLNQAFLAKHSWHMLNNSESLVVRFYKSRYFQKKSILDCGVGSRPSYAWRSILHGLKKGLHKVIGDGRKTLVWQEKWLQEKHPVLHTVLTFFDVNFKVANLRDPVSGHWDVSKVNELFPPFDSAQILAMKIMEGRDDRFIWPYNKAGAYTVKSGYWLLRTLPTIYEKQSEEVIRSNKIKAKIWGLKTVPKIKMFLWKMLSGALAVADRLASRGIAIDLR</sequence>
<dbReference type="InterPro" id="IPR026960">
    <property type="entry name" value="RVT-Znf"/>
</dbReference>
<organism evidence="2 3">
    <name type="scientific">Camelina sativa</name>
    <name type="common">False flax</name>
    <name type="synonym">Myagrum sativum</name>
    <dbReference type="NCBI Taxonomy" id="90675"/>
    <lineage>
        <taxon>Eukaryota</taxon>
        <taxon>Viridiplantae</taxon>
        <taxon>Streptophyta</taxon>
        <taxon>Embryophyta</taxon>
        <taxon>Tracheophyta</taxon>
        <taxon>Spermatophyta</taxon>
        <taxon>Magnoliopsida</taxon>
        <taxon>eudicotyledons</taxon>
        <taxon>Gunneridae</taxon>
        <taxon>Pentapetalae</taxon>
        <taxon>rosids</taxon>
        <taxon>malvids</taxon>
        <taxon>Brassicales</taxon>
        <taxon>Brassicaceae</taxon>
        <taxon>Camelineae</taxon>
        <taxon>Camelina</taxon>
    </lineage>
</organism>
<dbReference type="Pfam" id="PF13966">
    <property type="entry name" value="zf-RVT"/>
    <property type="match status" value="1"/>
</dbReference>
<evidence type="ECO:0000313" key="3">
    <source>
        <dbReference type="RefSeq" id="XP_010507264.1"/>
    </source>
</evidence>
<name>A0ABM0YX73_CAMSA</name>
<keyword evidence="2" id="KW-1185">Reference proteome</keyword>
<reference evidence="2" key="1">
    <citation type="journal article" date="2014" name="Nat. Commun.">
        <title>The emerging biofuel crop Camelina sativa retains a highly undifferentiated hexaploid genome structure.</title>
        <authorList>
            <person name="Kagale S."/>
            <person name="Koh C."/>
            <person name="Nixon J."/>
            <person name="Bollina V."/>
            <person name="Clarke W.E."/>
            <person name="Tuteja R."/>
            <person name="Spillane C."/>
            <person name="Robinson S.J."/>
            <person name="Links M.G."/>
            <person name="Clarke C."/>
            <person name="Higgins E.E."/>
            <person name="Huebert T."/>
            <person name="Sharpe A.G."/>
            <person name="Parkin I.A."/>
        </authorList>
    </citation>
    <scope>NUCLEOTIDE SEQUENCE [LARGE SCALE GENOMIC DNA]</scope>
    <source>
        <strain evidence="2">cv. DH55</strain>
    </source>
</reference>
<dbReference type="PANTHER" id="PTHR33116:SF86">
    <property type="entry name" value="REVERSE TRANSCRIPTASE DOMAIN-CONTAINING PROTEIN"/>
    <property type="match status" value="1"/>
</dbReference>
<evidence type="ECO:0000313" key="2">
    <source>
        <dbReference type="Proteomes" id="UP000694864"/>
    </source>
</evidence>
<protein>
    <submittedName>
        <fullName evidence="3">Uncharacterized protein LOC104783860</fullName>
    </submittedName>
</protein>
<gene>
    <name evidence="3" type="primary">LOC104783860</name>
</gene>
<accession>A0ABM0YX73</accession>
<dbReference type="PANTHER" id="PTHR33116">
    <property type="entry name" value="REVERSE TRANSCRIPTASE ZINC-BINDING DOMAIN-CONTAINING PROTEIN-RELATED-RELATED"/>
    <property type="match status" value="1"/>
</dbReference>
<feature type="domain" description="Reverse transcriptase zinc-binding" evidence="1">
    <location>
        <begin position="479"/>
        <end position="532"/>
    </location>
</feature>
<proteinExistence type="predicted"/>
<dbReference type="GeneID" id="104783860"/>